<proteinExistence type="predicted"/>
<evidence type="ECO:0000259" key="2">
    <source>
        <dbReference type="PROSITE" id="PS50041"/>
    </source>
</evidence>
<dbReference type="Proteomes" id="UP000887578">
    <property type="component" value="Unplaced"/>
</dbReference>
<dbReference type="InterPro" id="IPR001304">
    <property type="entry name" value="C-type_lectin-like"/>
</dbReference>
<dbReference type="SUPFAM" id="SSF56436">
    <property type="entry name" value="C-type lectin-like"/>
    <property type="match status" value="2"/>
</dbReference>
<dbReference type="PROSITE" id="PS50041">
    <property type="entry name" value="C_TYPE_LECTIN_2"/>
    <property type="match status" value="2"/>
</dbReference>
<dbReference type="AlphaFoldDB" id="A0A914R0A0"/>
<sequence length="293" mass="33262">MFRLLTIFCFLPLLLASCPGNGIEWQSKCYYFIKNVTAFVTADLDCINRGGHLASIHDGFTNAFVGQEAMLQIHESTVSDIWIGATSYINPGNWSWTDGTNFTFSHLKNNTAIPSESCIALVLSNGIWNTNDCFKEKPYVCAINNLQTTTTTEKSTTSVYPSCRSNWYYYNETYSCYFYTPETDWSSAEEYCQAFEGHLTSIHSQTEMDFITSSVNPNKFNYWIGLHSTDNKATWIWTDNSAVNYINWATYYPQTSNCTCVLADDQFRNLLACSKSNFQGICKRSAFLDLKSA</sequence>
<keyword evidence="1" id="KW-0732">Signal</keyword>
<feature type="domain" description="C-type lectin" evidence="2">
    <location>
        <begin position="176"/>
        <end position="275"/>
    </location>
</feature>
<dbReference type="PANTHER" id="PTHR22803">
    <property type="entry name" value="MANNOSE, PHOSPHOLIPASE, LECTIN RECEPTOR RELATED"/>
    <property type="match status" value="1"/>
</dbReference>
<name>A0A914R0A0_9BILA</name>
<feature type="domain" description="C-type lectin" evidence="2">
    <location>
        <begin position="25"/>
        <end position="142"/>
    </location>
</feature>
<dbReference type="Pfam" id="PF00059">
    <property type="entry name" value="Lectin_C"/>
    <property type="match status" value="2"/>
</dbReference>
<dbReference type="SMART" id="SM00034">
    <property type="entry name" value="CLECT"/>
    <property type="match status" value="2"/>
</dbReference>
<evidence type="ECO:0000313" key="3">
    <source>
        <dbReference type="Proteomes" id="UP000887578"/>
    </source>
</evidence>
<protein>
    <submittedName>
        <fullName evidence="4">C-type lectin domain-containing protein</fullName>
    </submittedName>
</protein>
<feature type="chain" id="PRO_5037250038" evidence="1">
    <location>
        <begin position="17"/>
        <end position="293"/>
    </location>
</feature>
<organism evidence="3 4">
    <name type="scientific">Panagrolaimus davidi</name>
    <dbReference type="NCBI Taxonomy" id="227884"/>
    <lineage>
        <taxon>Eukaryota</taxon>
        <taxon>Metazoa</taxon>
        <taxon>Ecdysozoa</taxon>
        <taxon>Nematoda</taxon>
        <taxon>Chromadorea</taxon>
        <taxon>Rhabditida</taxon>
        <taxon>Tylenchina</taxon>
        <taxon>Panagrolaimomorpha</taxon>
        <taxon>Panagrolaimoidea</taxon>
        <taxon>Panagrolaimidae</taxon>
        <taxon>Panagrolaimus</taxon>
    </lineage>
</organism>
<dbReference type="PROSITE" id="PS51257">
    <property type="entry name" value="PROKAR_LIPOPROTEIN"/>
    <property type="match status" value="1"/>
</dbReference>
<dbReference type="InterPro" id="IPR050111">
    <property type="entry name" value="C-type_lectin/snaclec_domain"/>
</dbReference>
<accession>A0A914R0A0</accession>
<dbReference type="Gene3D" id="3.10.100.10">
    <property type="entry name" value="Mannose-Binding Protein A, subunit A"/>
    <property type="match status" value="2"/>
</dbReference>
<keyword evidence="3" id="KW-1185">Reference proteome</keyword>
<evidence type="ECO:0000313" key="4">
    <source>
        <dbReference type="WBParaSite" id="PDA_v2.g9868.t1"/>
    </source>
</evidence>
<evidence type="ECO:0000256" key="1">
    <source>
        <dbReference type="SAM" id="SignalP"/>
    </source>
</evidence>
<feature type="signal peptide" evidence="1">
    <location>
        <begin position="1"/>
        <end position="16"/>
    </location>
</feature>
<dbReference type="InterPro" id="IPR016186">
    <property type="entry name" value="C-type_lectin-like/link_sf"/>
</dbReference>
<dbReference type="WBParaSite" id="PDA_v2.g9868.t1">
    <property type="protein sequence ID" value="PDA_v2.g9868.t1"/>
    <property type="gene ID" value="PDA_v2.g9868"/>
</dbReference>
<dbReference type="CDD" id="cd00037">
    <property type="entry name" value="CLECT"/>
    <property type="match status" value="2"/>
</dbReference>
<reference evidence="4" key="1">
    <citation type="submission" date="2022-11" db="UniProtKB">
        <authorList>
            <consortium name="WormBaseParasite"/>
        </authorList>
    </citation>
    <scope>IDENTIFICATION</scope>
</reference>
<dbReference type="InterPro" id="IPR016187">
    <property type="entry name" value="CTDL_fold"/>
</dbReference>